<accession>A0ACA9Y5Z4</accession>
<evidence type="ECO:0000313" key="2">
    <source>
        <dbReference type="Proteomes" id="UP001152531"/>
    </source>
</evidence>
<dbReference type="Proteomes" id="UP001152531">
    <property type="component" value="Unassembled WGS sequence"/>
</dbReference>
<proteinExistence type="predicted"/>
<gene>
    <name evidence="1" type="ORF">CLIB1444_03S08724</name>
</gene>
<evidence type="ECO:0000313" key="1">
    <source>
        <dbReference type="EMBL" id="CAH6720294.1"/>
    </source>
</evidence>
<dbReference type="EMBL" id="CALSDN010000003">
    <property type="protein sequence ID" value="CAH6720294.1"/>
    <property type="molecule type" value="Genomic_DNA"/>
</dbReference>
<protein>
    <submittedName>
        <fullName evidence="1">Uncharacterized protein</fullName>
    </submittedName>
</protein>
<keyword evidence="2" id="KW-1185">Reference proteome</keyword>
<sequence>MEGSSNQISSSNHISSSELDASIKKVILGADGLIIKESIFKPIKVGSREILSLSMVMDEHLQDLMKEMDWKCFHRVYFSIPFEREAPFFKNKGSEETFYPTGLTEEADIYLYDVEPKWTGRIERSWFDDKFKKLDKKLDEVLTKVVADYRSLDKKTESEDPSAYQLIRKFGRLKENFIALSYPFESNAWLVSSDLFQFMERWLAMLDINYKFGPRSFELDDIYLGSKIRCMFEYGKDTDLFFFVHKKNGLKHWVDEETRFIKNTPQMNSIIKEASKYMIGTKIDCCLITDLETSILLQLDFETSKGGNFRGKAVVPFKYYVCFSDDVTYTLHAILCSVIYYQKCRREAEDSSCLDNVKKLRTLLINQITLNPSSKITRSVVIEKDDTRPSIDNVDEKDWKSSFNPSTINNFHYQPLNLHLNDQEYELLQIGGPRSTTVLKLNRSAIDKNLSHLNLSKTVNHVIVKVYDLSRAEEYYWMNDLEYHIELEELRPFYDECFCAETESYERIMAYNKCIDYNSRVNIPKMYEYGEIKIFKEGCLVCFGWHLILEYLEKDEDQMFDFEEAKRQVDILGNLGILHNKISSGNIIVSKKNFHLIDFSNAKLDEFEYDFAKDQDKLKKVWEKINKS</sequence>
<organism evidence="1 2">
    <name type="scientific">[Candida] jaroonii</name>
    <dbReference type="NCBI Taxonomy" id="467808"/>
    <lineage>
        <taxon>Eukaryota</taxon>
        <taxon>Fungi</taxon>
        <taxon>Dikarya</taxon>
        <taxon>Ascomycota</taxon>
        <taxon>Saccharomycotina</taxon>
        <taxon>Pichiomycetes</taxon>
        <taxon>Debaryomycetaceae</taxon>
        <taxon>Yamadazyma</taxon>
    </lineage>
</organism>
<comment type="caution">
    <text evidence="1">The sequence shown here is derived from an EMBL/GenBank/DDBJ whole genome shotgun (WGS) entry which is preliminary data.</text>
</comment>
<reference evidence="1" key="1">
    <citation type="submission" date="2022-06" db="EMBL/GenBank/DDBJ databases">
        <authorList>
            <person name="Legras J.-L."/>
            <person name="Devillers H."/>
            <person name="Grondin C."/>
        </authorList>
    </citation>
    <scope>NUCLEOTIDE SEQUENCE</scope>
    <source>
        <strain evidence="1">CLIB 1444</strain>
    </source>
</reference>
<name>A0ACA9Y5Z4_9ASCO</name>